<keyword evidence="7" id="KW-0032">Aminotransferase</keyword>
<dbReference type="AlphaFoldDB" id="A0AAW3ECC7"/>
<evidence type="ECO:0000313" key="8">
    <source>
        <dbReference type="EMBL" id="KGA26341.1"/>
    </source>
</evidence>
<organism evidence="7 9">
    <name type="scientific">Pectobacterium wasabiae</name>
    <dbReference type="NCBI Taxonomy" id="55208"/>
    <lineage>
        <taxon>Bacteria</taxon>
        <taxon>Pseudomonadati</taxon>
        <taxon>Pseudomonadota</taxon>
        <taxon>Gammaproteobacteria</taxon>
        <taxon>Enterobacterales</taxon>
        <taxon>Pectobacteriaceae</taxon>
        <taxon>Pectobacterium</taxon>
    </lineage>
</organism>
<dbReference type="NCBIfam" id="TIGR04350">
    <property type="entry name" value="C_S_lyase_PatB"/>
    <property type="match status" value="1"/>
</dbReference>
<dbReference type="GO" id="GO:0047804">
    <property type="term" value="F:cysteine-S-conjugate beta-lyase activity"/>
    <property type="evidence" value="ECO:0007669"/>
    <property type="project" value="UniProtKB-EC"/>
</dbReference>
<keyword evidence="10" id="KW-1185">Reference proteome</keyword>
<evidence type="ECO:0000256" key="1">
    <source>
        <dbReference type="ARBA" id="ARBA00001933"/>
    </source>
</evidence>
<dbReference type="Proteomes" id="UP000029257">
    <property type="component" value="Unassembled WGS sequence"/>
</dbReference>
<gene>
    <name evidence="7" type="ORF">JV38_22305</name>
    <name evidence="8" type="ORF">KU73_21965</name>
</gene>
<evidence type="ECO:0000313" key="9">
    <source>
        <dbReference type="Proteomes" id="UP000029257"/>
    </source>
</evidence>
<evidence type="ECO:0000313" key="10">
    <source>
        <dbReference type="Proteomes" id="UP000029436"/>
    </source>
</evidence>
<keyword evidence="7" id="KW-0808">Transferase</keyword>
<keyword evidence="4" id="KW-0456">Lyase</keyword>
<comment type="cofactor">
    <cofactor evidence="1">
        <name>pyridoxal 5'-phosphate</name>
        <dbReference type="ChEBI" id="CHEBI:597326"/>
    </cofactor>
</comment>
<dbReference type="InterPro" id="IPR015421">
    <property type="entry name" value="PyrdxlP-dep_Trfase_major"/>
</dbReference>
<sequence>MSTFDHIIIRDANCRKYGQLQEMFGTDDLLPMWIADMDFMTPAPIINTLRAVVSQPIQGYSRDYPHWKESVTGWYEKRYGTQVNEEWLHFVPGVIKTIVISLMALSKTGDNILTCTPIYDPYPNFIKTSGRGLLQTRLVEKNGSYEFSWDDFTEKLNSCKIFLFSSPHNPGGIVWDKDTLEKINRYCHDAGVIVISDEVHCDLALPDKKHIPFFTVNTDLDSKSIVLTSTGKTFNTPAIQGGIALIKNEQLRNEFHHFLDNCYLAETNSLQQAAIYSAYTYCDEWHQKLLTYLSENVRYVKEELAEHCPLISVIYGGASFLVFLNASKLGLSDEQLMSFFAYKAKLGLSPGHQYGTGGEGHMRLNIGCPRAVLIEAITRLKNAYRACGFHLQK</sequence>
<dbReference type="InterPro" id="IPR051798">
    <property type="entry name" value="Class-II_PLP-Dep_Aminotrans"/>
</dbReference>
<dbReference type="EC" id="4.4.1.13" evidence="2"/>
<dbReference type="CDD" id="cd00609">
    <property type="entry name" value="AAT_like"/>
    <property type="match status" value="1"/>
</dbReference>
<dbReference type="SUPFAM" id="SSF53383">
    <property type="entry name" value="PLP-dependent transferases"/>
    <property type="match status" value="1"/>
</dbReference>
<name>A0AAW3ECC7_9GAMM</name>
<dbReference type="Gene3D" id="3.90.1150.10">
    <property type="entry name" value="Aspartate Aminotransferase, domain 1"/>
    <property type="match status" value="1"/>
</dbReference>
<dbReference type="InterPro" id="IPR015424">
    <property type="entry name" value="PyrdxlP-dep_Trfase"/>
</dbReference>
<evidence type="ECO:0000256" key="2">
    <source>
        <dbReference type="ARBA" id="ARBA00012224"/>
    </source>
</evidence>
<dbReference type="RefSeq" id="WP_005974584.1">
    <property type="nucleotide sequence ID" value="NZ_JQHP01000019.1"/>
</dbReference>
<comment type="caution">
    <text evidence="7">The sequence shown here is derived from an EMBL/GenBank/DDBJ whole genome shotgun (WGS) entry which is preliminary data.</text>
</comment>
<dbReference type="Gene3D" id="3.40.640.10">
    <property type="entry name" value="Type I PLP-dependent aspartate aminotransferase-like (Major domain)"/>
    <property type="match status" value="1"/>
</dbReference>
<dbReference type="PANTHER" id="PTHR43525:SF1">
    <property type="entry name" value="PROTEIN MALY"/>
    <property type="match status" value="1"/>
</dbReference>
<protein>
    <recommendedName>
        <fullName evidence="2">cysteine-S-conjugate beta-lyase</fullName>
        <ecNumber evidence="2">4.4.1.13</ecNumber>
    </recommendedName>
</protein>
<dbReference type="EMBL" id="JQOH01000018">
    <property type="protein sequence ID" value="KGA26341.1"/>
    <property type="molecule type" value="Genomic_DNA"/>
</dbReference>
<evidence type="ECO:0000256" key="3">
    <source>
        <dbReference type="ARBA" id="ARBA00022898"/>
    </source>
</evidence>
<evidence type="ECO:0000313" key="7">
    <source>
        <dbReference type="EMBL" id="KFX01456.1"/>
    </source>
</evidence>
<feature type="domain" description="Aminotransferase class I/classII large" evidence="6">
    <location>
        <begin position="64"/>
        <end position="380"/>
    </location>
</feature>
<dbReference type="InterPro" id="IPR027619">
    <property type="entry name" value="C-S_lyase_PatB-like"/>
</dbReference>
<proteinExistence type="inferred from homology"/>
<dbReference type="EMBL" id="JQHP01000019">
    <property type="protein sequence ID" value="KFX01456.1"/>
    <property type="molecule type" value="Genomic_DNA"/>
</dbReference>
<dbReference type="InterPro" id="IPR015422">
    <property type="entry name" value="PyrdxlP-dep_Trfase_small"/>
</dbReference>
<comment type="similarity">
    <text evidence="5">Belongs to the class-II pyridoxal-phosphate-dependent aminotransferase family. MalY/PatB cystathionine beta-lyase subfamily.</text>
</comment>
<dbReference type="GO" id="GO:0030170">
    <property type="term" value="F:pyridoxal phosphate binding"/>
    <property type="evidence" value="ECO:0007669"/>
    <property type="project" value="InterPro"/>
</dbReference>
<dbReference type="Pfam" id="PF00155">
    <property type="entry name" value="Aminotran_1_2"/>
    <property type="match status" value="1"/>
</dbReference>
<evidence type="ECO:0000256" key="4">
    <source>
        <dbReference type="ARBA" id="ARBA00023239"/>
    </source>
</evidence>
<dbReference type="GO" id="GO:0008483">
    <property type="term" value="F:transaminase activity"/>
    <property type="evidence" value="ECO:0007669"/>
    <property type="project" value="UniProtKB-KW"/>
</dbReference>
<accession>A0AAW3ECC7</accession>
<keyword evidence="3" id="KW-0663">Pyridoxal phosphate</keyword>
<dbReference type="Proteomes" id="UP000029436">
    <property type="component" value="Unassembled WGS sequence"/>
</dbReference>
<evidence type="ECO:0000259" key="6">
    <source>
        <dbReference type="Pfam" id="PF00155"/>
    </source>
</evidence>
<dbReference type="InterPro" id="IPR004839">
    <property type="entry name" value="Aminotransferase_I/II_large"/>
</dbReference>
<reference evidence="9 10" key="1">
    <citation type="submission" date="2014-08" db="EMBL/GenBank/DDBJ databases">
        <title>Genome sequences of NCPPB Pectobacterium isolates.</title>
        <authorList>
            <person name="Glover R.H."/>
            <person name="Sapp M."/>
            <person name="Elphinstone J."/>
        </authorList>
    </citation>
    <scope>NUCLEOTIDE SEQUENCE [LARGE SCALE GENOMIC DNA]</scope>
    <source>
        <strain evidence="7 9">NCPPB 3701</strain>
        <strain evidence="8 10">NCPPB3702</strain>
    </source>
</reference>
<dbReference type="PANTHER" id="PTHR43525">
    <property type="entry name" value="PROTEIN MALY"/>
    <property type="match status" value="1"/>
</dbReference>
<evidence type="ECO:0000256" key="5">
    <source>
        <dbReference type="ARBA" id="ARBA00037974"/>
    </source>
</evidence>